<sequence>MSPVIAFALLVTVIVTSFISGVFGMAGGLILMAALTALLPVATAMVVHGAVQMVSNGYRAILWRKFIDWTIFRRYALGSVAAIGVLFLVSWRPEATAVYILLALAAFTVWIPKAWIDIDVQRRGQAEFAGFALQAMNTLAGVTGPLLDIFFARSVMDRRAVVATKAITQVLAHLVKIAFWGAALLASTRESLMPPLWFFAAAVPLSMLGTTLGGKLLEKMTDIDFRRWMRWLVTAVGIFMLIRAAGWL</sequence>
<keyword evidence="5" id="KW-1003">Cell membrane</keyword>
<dbReference type="EMBL" id="ARYI01000020">
    <property type="protein sequence ID" value="KCZ87076.1"/>
    <property type="molecule type" value="Genomic_DNA"/>
</dbReference>
<dbReference type="Proteomes" id="UP000025061">
    <property type="component" value="Unassembled WGS sequence"/>
</dbReference>
<gene>
    <name evidence="6" type="ORF">HHI_16372</name>
</gene>
<dbReference type="GO" id="GO:0005886">
    <property type="term" value="C:plasma membrane"/>
    <property type="evidence" value="ECO:0007669"/>
    <property type="project" value="UniProtKB-SubCell"/>
</dbReference>
<evidence type="ECO:0000256" key="5">
    <source>
        <dbReference type="RuleBase" id="RU363041"/>
    </source>
</evidence>
<feature type="transmembrane region" description="Helical" evidence="5">
    <location>
        <begin position="166"/>
        <end position="185"/>
    </location>
</feature>
<feature type="transmembrane region" description="Helical" evidence="5">
    <location>
        <begin position="229"/>
        <end position="247"/>
    </location>
</feature>
<reference evidence="6 7" key="1">
    <citation type="submission" date="2013-04" db="EMBL/GenBank/DDBJ databases">
        <title>Hyphomonas hirschiana VP5 Genome Sequencing.</title>
        <authorList>
            <person name="Lai Q."/>
            <person name="Shao Z."/>
        </authorList>
    </citation>
    <scope>NUCLEOTIDE SEQUENCE [LARGE SCALE GENOMIC DNA]</scope>
    <source>
        <strain evidence="6 7">VP5</strain>
    </source>
</reference>
<dbReference type="Pfam" id="PF01925">
    <property type="entry name" value="TauE"/>
    <property type="match status" value="1"/>
</dbReference>
<evidence type="ECO:0000256" key="2">
    <source>
        <dbReference type="ARBA" id="ARBA00022692"/>
    </source>
</evidence>
<feature type="transmembrane region" description="Helical" evidence="5">
    <location>
        <begin position="97"/>
        <end position="116"/>
    </location>
</feature>
<evidence type="ECO:0000256" key="3">
    <source>
        <dbReference type="ARBA" id="ARBA00022989"/>
    </source>
</evidence>
<comment type="subcellular location">
    <subcellularLocation>
        <location evidence="5">Cell membrane</location>
        <topology evidence="5">Multi-pass membrane protein</topology>
    </subcellularLocation>
    <subcellularLocation>
        <location evidence="1">Membrane</location>
        <topology evidence="1">Multi-pass membrane protein</topology>
    </subcellularLocation>
</comment>
<evidence type="ECO:0000256" key="1">
    <source>
        <dbReference type="ARBA" id="ARBA00004141"/>
    </source>
</evidence>
<accession>A0A059F940</accession>
<name>A0A059F940_9PROT</name>
<proteinExistence type="inferred from homology"/>
<evidence type="ECO:0000256" key="4">
    <source>
        <dbReference type="ARBA" id="ARBA00023136"/>
    </source>
</evidence>
<dbReference type="PATRIC" id="fig|1280951.3.peg.3299"/>
<comment type="similarity">
    <text evidence="5">Belongs to the 4-toluene sulfonate uptake permease (TSUP) (TC 2.A.102) family.</text>
</comment>
<dbReference type="OrthoDB" id="8478323at2"/>
<feature type="transmembrane region" description="Helical" evidence="5">
    <location>
        <begin position="197"/>
        <end position="217"/>
    </location>
</feature>
<keyword evidence="7" id="KW-1185">Reference proteome</keyword>
<evidence type="ECO:0000313" key="7">
    <source>
        <dbReference type="Proteomes" id="UP000025061"/>
    </source>
</evidence>
<organism evidence="6 7">
    <name type="scientific">Hyphomonas hirschiana VP5</name>
    <dbReference type="NCBI Taxonomy" id="1280951"/>
    <lineage>
        <taxon>Bacteria</taxon>
        <taxon>Pseudomonadati</taxon>
        <taxon>Pseudomonadota</taxon>
        <taxon>Alphaproteobacteria</taxon>
        <taxon>Hyphomonadales</taxon>
        <taxon>Hyphomonadaceae</taxon>
        <taxon>Hyphomonas</taxon>
    </lineage>
</organism>
<feature type="transmembrane region" description="Helical" evidence="5">
    <location>
        <begin position="72"/>
        <end position="91"/>
    </location>
</feature>
<dbReference type="RefSeq" id="WP_011647749.1">
    <property type="nucleotide sequence ID" value="NZ_ARYI01000020.1"/>
</dbReference>
<evidence type="ECO:0000313" key="6">
    <source>
        <dbReference type="EMBL" id="KCZ87076.1"/>
    </source>
</evidence>
<comment type="caution">
    <text evidence="6">The sequence shown here is derived from an EMBL/GenBank/DDBJ whole genome shotgun (WGS) entry which is preliminary data.</text>
</comment>
<feature type="transmembrane region" description="Helical" evidence="5">
    <location>
        <begin position="30"/>
        <end position="51"/>
    </location>
</feature>
<dbReference type="InterPro" id="IPR002781">
    <property type="entry name" value="TM_pro_TauE-like"/>
</dbReference>
<keyword evidence="4 5" id="KW-0472">Membrane</keyword>
<keyword evidence="3 5" id="KW-1133">Transmembrane helix</keyword>
<dbReference type="AlphaFoldDB" id="A0A059F940"/>
<keyword evidence="2 5" id="KW-0812">Transmembrane</keyword>
<protein>
    <recommendedName>
        <fullName evidence="5">Probable membrane transporter protein</fullName>
    </recommendedName>
</protein>